<feature type="region of interest" description="Disordered" evidence="1">
    <location>
        <begin position="176"/>
        <end position="218"/>
    </location>
</feature>
<dbReference type="PROSITE" id="PS51518">
    <property type="entry name" value="SGF29_C"/>
    <property type="match status" value="1"/>
</dbReference>
<feature type="compositionally biased region" description="Basic and acidic residues" evidence="1">
    <location>
        <begin position="79"/>
        <end position="103"/>
    </location>
</feature>
<dbReference type="PANTHER" id="PTHR21539:SF0">
    <property type="entry name" value="SAGA-ASSOCIATED FACTOR 29"/>
    <property type="match status" value="1"/>
</dbReference>
<evidence type="ECO:0000256" key="1">
    <source>
        <dbReference type="SAM" id="MobiDB-lite"/>
    </source>
</evidence>
<dbReference type="Pfam" id="PF07039">
    <property type="entry name" value="SGF29_Tudor"/>
    <property type="match status" value="1"/>
</dbReference>
<name>A0A448YXV4_9STRA</name>
<dbReference type="Proteomes" id="UP000291116">
    <property type="component" value="Unassembled WGS sequence"/>
</dbReference>
<feature type="region of interest" description="Disordered" evidence="1">
    <location>
        <begin position="78"/>
        <end position="103"/>
    </location>
</feature>
<dbReference type="AlphaFoldDB" id="A0A448YXV4"/>
<sequence length="340" mass="37137">MSNRLIDGETYLEGLIESLSTLPAEMRRNLELMKDMDASCSSLVEETMKLQQNYLLRVEGKMGRLEVVDGKGVRVLTASRDETDSKTKDDDGDEKMAGPDDERPVVIPTTEELMAYIHEPETRSKIENLQSDALQQAEEKVAIANQTFELIDNLCRKLDTDLEEMERSLLARNGADFHNHSSGGVNGAVSGTSSSGTSGGLSSTTTGGRGRGAPKKDDLAAVQEVPGSPDWILAKVITLDPQTGMYKLSDEDMESNKVFNLPESQVIILERMKNLRIGDVVFAVYPDTTSFYQGTIAQPPRKAAGGGMFVMVTFVDDEDAATGKTLDKAVLLKHVMPPPF</sequence>
<dbReference type="GO" id="GO:0000124">
    <property type="term" value="C:SAGA complex"/>
    <property type="evidence" value="ECO:0007669"/>
    <property type="project" value="InterPro"/>
</dbReference>
<dbReference type="InterPro" id="IPR024610">
    <property type="entry name" value="ING_N_histone-binding"/>
</dbReference>
<keyword evidence="4" id="KW-1185">Reference proteome</keyword>
<dbReference type="Pfam" id="PF12998">
    <property type="entry name" value="ING"/>
    <property type="match status" value="2"/>
</dbReference>
<protein>
    <recommendedName>
        <fullName evidence="2">SGF29 C-terminal domain-containing protein</fullName>
    </recommendedName>
</protein>
<reference evidence="3 4" key="1">
    <citation type="submission" date="2019-01" db="EMBL/GenBank/DDBJ databases">
        <authorList>
            <person name="Ferrante I. M."/>
        </authorList>
    </citation>
    <scope>NUCLEOTIDE SEQUENCE [LARGE SCALE GENOMIC DNA]</scope>
    <source>
        <strain evidence="3 4">B856</strain>
    </source>
</reference>
<evidence type="ECO:0000259" key="2">
    <source>
        <dbReference type="PROSITE" id="PS51518"/>
    </source>
</evidence>
<feature type="compositionally biased region" description="Low complexity" evidence="1">
    <location>
        <begin position="181"/>
        <end position="206"/>
    </location>
</feature>
<feature type="domain" description="SGF29 C-terminal" evidence="2">
    <location>
        <begin position="210"/>
        <end position="340"/>
    </location>
</feature>
<dbReference type="Gene3D" id="6.10.140.1740">
    <property type="match status" value="1"/>
</dbReference>
<organism evidence="3 4">
    <name type="scientific">Pseudo-nitzschia multistriata</name>
    <dbReference type="NCBI Taxonomy" id="183589"/>
    <lineage>
        <taxon>Eukaryota</taxon>
        <taxon>Sar</taxon>
        <taxon>Stramenopiles</taxon>
        <taxon>Ochrophyta</taxon>
        <taxon>Bacillariophyta</taxon>
        <taxon>Bacillariophyceae</taxon>
        <taxon>Bacillariophycidae</taxon>
        <taxon>Bacillariales</taxon>
        <taxon>Bacillariaceae</taxon>
        <taxon>Pseudo-nitzschia</taxon>
    </lineage>
</organism>
<dbReference type="InterPro" id="IPR010750">
    <property type="entry name" value="SGF29_tudor-like_dom"/>
</dbReference>
<accession>A0A448YXV4</accession>
<dbReference type="PANTHER" id="PTHR21539">
    <property type="entry name" value="SAGA-ASSOCIATED FACTOR 29"/>
    <property type="match status" value="1"/>
</dbReference>
<evidence type="ECO:0000313" key="3">
    <source>
        <dbReference type="EMBL" id="VEU34549.1"/>
    </source>
</evidence>
<proteinExistence type="predicted"/>
<dbReference type="Gene3D" id="2.30.30.140">
    <property type="match status" value="2"/>
</dbReference>
<evidence type="ECO:0000313" key="4">
    <source>
        <dbReference type="Proteomes" id="UP000291116"/>
    </source>
</evidence>
<dbReference type="OrthoDB" id="5411773at2759"/>
<dbReference type="InterPro" id="IPR037802">
    <property type="entry name" value="SGF29"/>
</dbReference>
<dbReference type="SMART" id="SM01408">
    <property type="entry name" value="ING"/>
    <property type="match status" value="1"/>
</dbReference>
<dbReference type="EMBL" id="CAACVS010000032">
    <property type="protein sequence ID" value="VEU34549.1"/>
    <property type="molecule type" value="Genomic_DNA"/>
</dbReference>
<gene>
    <name evidence="3" type="ORF">PSNMU_V1.4_AUG-EV-PASAV3_0012570</name>
</gene>